<name>A0AAV9FB58_ACOCL</name>
<dbReference type="PANTHER" id="PTHR31949">
    <property type="entry name" value="GASTRIC MUCIN-LIKE PROTEIN"/>
    <property type="match status" value="1"/>
</dbReference>
<feature type="compositionally biased region" description="Low complexity" evidence="1">
    <location>
        <begin position="219"/>
        <end position="250"/>
    </location>
</feature>
<proteinExistence type="predicted"/>
<feature type="compositionally biased region" description="Pro residues" evidence="1">
    <location>
        <begin position="351"/>
        <end position="372"/>
    </location>
</feature>
<feature type="compositionally biased region" description="Basic and acidic residues" evidence="1">
    <location>
        <begin position="65"/>
        <end position="74"/>
    </location>
</feature>
<feature type="compositionally biased region" description="Pro residues" evidence="1">
    <location>
        <begin position="251"/>
        <end position="263"/>
    </location>
</feature>
<reference evidence="2" key="2">
    <citation type="submission" date="2023-06" db="EMBL/GenBank/DDBJ databases">
        <authorList>
            <person name="Ma L."/>
            <person name="Liu K.-W."/>
            <person name="Li Z."/>
            <person name="Hsiao Y.-Y."/>
            <person name="Qi Y."/>
            <person name="Fu T."/>
            <person name="Tang G."/>
            <person name="Zhang D."/>
            <person name="Sun W.-H."/>
            <person name="Liu D.-K."/>
            <person name="Li Y."/>
            <person name="Chen G.-Z."/>
            <person name="Liu X.-D."/>
            <person name="Liao X.-Y."/>
            <person name="Jiang Y.-T."/>
            <person name="Yu X."/>
            <person name="Hao Y."/>
            <person name="Huang J."/>
            <person name="Zhao X.-W."/>
            <person name="Ke S."/>
            <person name="Chen Y.-Y."/>
            <person name="Wu W.-L."/>
            <person name="Hsu J.-L."/>
            <person name="Lin Y.-F."/>
            <person name="Huang M.-D."/>
            <person name="Li C.-Y."/>
            <person name="Huang L."/>
            <person name="Wang Z.-W."/>
            <person name="Zhao X."/>
            <person name="Zhong W.-Y."/>
            <person name="Peng D.-H."/>
            <person name="Ahmad S."/>
            <person name="Lan S."/>
            <person name="Zhang J.-S."/>
            <person name="Tsai W.-C."/>
            <person name="Van De Peer Y."/>
            <person name="Liu Z.-J."/>
        </authorList>
    </citation>
    <scope>NUCLEOTIDE SEQUENCE</scope>
    <source>
        <strain evidence="2">CP</strain>
        <tissue evidence="2">Leaves</tissue>
    </source>
</reference>
<dbReference type="PRINTS" id="PR01217">
    <property type="entry name" value="PRICHEXTENSN"/>
</dbReference>
<dbReference type="GO" id="GO:0055028">
    <property type="term" value="C:cortical microtubule"/>
    <property type="evidence" value="ECO:0007669"/>
    <property type="project" value="TreeGrafter"/>
</dbReference>
<sequence>MSDQDIRGNSLIFTSQPSDQNLHRDLRKTKKSRLFGDPIRFPCRNRRRRHEQVREGVDRRRRREVRGEPPERTCRVPGGGGRAESVLAEPERTLGYLRRRRRIGRSEFMDEIGETSVGSVKLARSGIDDLLSADIGKHDYDWLLTPPGTPQASENHHHHPFLTAPRSTSTAKPASTVKASRFSQTQSENTHSAGPVRTSSLTRPSISTSSNTQFTNHYSTNTNNTSTLNTSTTSVTSSRPSTPGRTRLTPPSNPRPSPGPTPRPTTSTPRASTPTRSRPSTASGSRPSTPITRPQTPSAPRPTSRPSTPTRQLPTTPPPNPVPARSSSVGRTRPPSKNGPVSARGSSPGPRARPPPPQPIVLPDLPLEPPPNLRTKLPERPASAGRSCPGAPVMVRTTSNSDRRPSSPTVRGRFPENDNPAKTRLNANGSETGAVRRPAKPASVVSESTGFGRTISKKSIDMALRHMDIKNSMGSIRRTSLFPQSVRSAPPKGDRLNRLSDPLPLPVHSNGTAHQNALENGHRSPMRMFEPDLYGSSRYEAMLMKEDSKNMNWLHGGPGDRSDQSPVFDDHRFEVLPEPFELL</sequence>
<protein>
    <submittedName>
        <fullName evidence="2">Uncharacterized protein</fullName>
    </submittedName>
</protein>
<dbReference type="Proteomes" id="UP001180020">
    <property type="component" value="Unassembled WGS sequence"/>
</dbReference>
<feature type="compositionally biased region" description="Low complexity" evidence="1">
    <location>
        <begin position="198"/>
        <end position="210"/>
    </location>
</feature>
<comment type="caution">
    <text evidence="2">The sequence shown here is derived from an EMBL/GenBank/DDBJ whole genome shotgun (WGS) entry which is preliminary data.</text>
</comment>
<dbReference type="AlphaFoldDB" id="A0AAV9FB58"/>
<feature type="compositionally biased region" description="Polar residues" evidence="1">
    <location>
        <begin position="11"/>
        <end position="20"/>
    </location>
</feature>
<feature type="compositionally biased region" description="Low complexity" evidence="1">
    <location>
        <begin position="264"/>
        <end position="314"/>
    </location>
</feature>
<evidence type="ECO:0000313" key="2">
    <source>
        <dbReference type="EMBL" id="KAK1322113.1"/>
    </source>
</evidence>
<organism evidence="2 3">
    <name type="scientific">Acorus calamus</name>
    <name type="common">Sweet flag</name>
    <dbReference type="NCBI Taxonomy" id="4465"/>
    <lineage>
        <taxon>Eukaryota</taxon>
        <taxon>Viridiplantae</taxon>
        <taxon>Streptophyta</taxon>
        <taxon>Embryophyta</taxon>
        <taxon>Tracheophyta</taxon>
        <taxon>Spermatophyta</taxon>
        <taxon>Magnoliopsida</taxon>
        <taxon>Liliopsida</taxon>
        <taxon>Acoraceae</taxon>
        <taxon>Acorus</taxon>
    </lineage>
</organism>
<dbReference type="GO" id="GO:0043622">
    <property type="term" value="P:cortical microtubule organization"/>
    <property type="evidence" value="ECO:0007669"/>
    <property type="project" value="TreeGrafter"/>
</dbReference>
<gene>
    <name evidence="2" type="ORF">QJS10_CPA03g00046</name>
</gene>
<dbReference type="PANTHER" id="PTHR31949:SF2">
    <property type="entry name" value="OS05G0480600 PROTEIN"/>
    <property type="match status" value="1"/>
</dbReference>
<dbReference type="EMBL" id="JAUJYO010000003">
    <property type="protein sequence ID" value="KAK1322113.1"/>
    <property type="molecule type" value="Genomic_DNA"/>
</dbReference>
<feature type="region of interest" description="Disordered" evidence="1">
    <location>
        <begin position="146"/>
        <end position="450"/>
    </location>
</feature>
<reference evidence="2" key="1">
    <citation type="journal article" date="2023" name="Nat. Commun.">
        <title>Diploid and tetraploid genomes of Acorus and the evolution of monocots.</title>
        <authorList>
            <person name="Ma L."/>
            <person name="Liu K.W."/>
            <person name="Li Z."/>
            <person name="Hsiao Y.Y."/>
            <person name="Qi Y."/>
            <person name="Fu T."/>
            <person name="Tang G.D."/>
            <person name="Zhang D."/>
            <person name="Sun W.H."/>
            <person name="Liu D.K."/>
            <person name="Li Y."/>
            <person name="Chen G.Z."/>
            <person name="Liu X.D."/>
            <person name="Liao X.Y."/>
            <person name="Jiang Y.T."/>
            <person name="Yu X."/>
            <person name="Hao Y."/>
            <person name="Huang J."/>
            <person name="Zhao X.W."/>
            <person name="Ke S."/>
            <person name="Chen Y.Y."/>
            <person name="Wu W.L."/>
            <person name="Hsu J.L."/>
            <person name="Lin Y.F."/>
            <person name="Huang M.D."/>
            <person name="Li C.Y."/>
            <person name="Huang L."/>
            <person name="Wang Z.W."/>
            <person name="Zhao X."/>
            <person name="Zhong W.Y."/>
            <person name="Peng D.H."/>
            <person name="Ahmad S."/>
            <person name="Lan S."/>
            <person name="Zhang J.S."/>
            <person name="Tsai W.C."/>
            <person name="Van de Peer Y."/>
            <person name="Liu Z.J."/>
        </authorList>
    </citation>
    <scope>NUCLEOTIDE SEQUENCE</scope>
    <source>
        <strain evidence="2">CP</strain>
    </source>
</reference>
<feature type="region of interest" description="Disordered" evidence="1">
    <location>
        <begin position="1"/>
        <end position="21"/>
    </location>
</feature>
<keyword evidence="3" id="KW-1185">Reference proteome</keyword>
<evidence type="ECO:0000313" key="3">
    <source>
        <dbReference type="Proteomes" id="UP001180020"/>
    </source>
</evidence>
<evidence type="ECO:0000256" key="1">
    <source>
        <dbReference type="SAM" id="MobiDB-lite"/>
    </source>
</evidence>
<accession>A0AAV9FB58</accession>
<feature type="compositionally biased region" description="Polar residues" evidence="1">
    <location>
        <begin position="165"/>
        <end position="192"/>
    </location>
</feature>
<feature type="region of interest" description="Disordered" evidence="1">
    <location>
        <begin position="52"/>
        <end position="83"/>
    </location>
</feature>